<dbReference type="PANTHER" id="PTHR21879">
    <property type="entry name" value="FI03362P-RELATED-RELATED"/>
    <property type="match status" value="1"/>
</dbReference>
<dbReference type="AlphaFoldDB" id="A0A0C9QCT0"/>
<keyword evidence="1" id="KW-0812">Transmembrane</keyword>
<reference evidence="5" key="2">
    <citation type="submission" date="2025-04" db="UniProtKB">
        <authorList>
            <consortium name="RefSeq"/>
        </authorList>
    </citation>
    <scope>IDENTIFICATION</scope>
    <source>
        <strain evidence="5">USDA-PBARC FA_bdor</strain>
        <tissue evidence="5">Whole organism</tissue>
    </source>
</reference>
<keyword evidence="4" id="KW-1185">Reference proteome</keyword>
<dbReference type="GeneID" id="105273674"/>
<accession>A0A9R1TS10</accession>
<dbReference type="KEGG" id="fas:105273674"/>
<evidence type="ECO:0000256" key="1">
    <source>
        <dbReference type="SAM" id="Phobius"/>
    </source>
</evidence>
<reference evidence="3" key="1">
    <citation type="submission" date="2015-01" db="EMBL/GenBank/DDBJ databases">
        <title>Transcriptome Assembly of Fopius arisanus.</title>
        <authorList>
            <person name="Geib S."/>
        </authorList>
    </citation>
    <scope>NUCLEOTIDE SEQUENCE</scope>
</reference>
<dbReference type="RefSeq" id="XP_011314555.1">
    <property type="nucleotide sequence ID" value="XM_011316253.1"/>
</dbReference>
<dbReference type="Pfam" id="PF07898">
    <property type="entry name" value="DUF1676"/>
    <property type="match status" value="1"/>
</dbReference>
<dbReference type="InterPro" id="IPR012464">
    <property type="entry name" value="DUF1676"/>
</dbReference>
<evidence type="ECO:0000313" key="3">
    <source>
        <dbReference type="EMBL" id="JAG70896.1"/>
    </source>
</evidence>
<accession>A0A0C9QCT0</accession>
<keyword evidence="1" id="KW-1133">Transmembrane helix</keyword>
<evidence type="ECO:0000313" key="5">
    <source>
        <dbReference type="RefSeq" id="XP_011314555.1"/>
    </source>
</evidence>
<dbReference type="GO" id="GO:0016020">
    <property type="term" value="C:membrane"/>
    <property type="evidence" value="ECO:0007669"/>
    <property type="project" value="TreeGrafter"/>
</dbReference>
<name>A0A0C9QCT0_9HYME</name>
<dbReference type="CTD" id="40760"/>
<feature type="chain" id="PRO_5044541432" evidence="2">
    <location>
        <begin position="20"/>
        <end position="266"/>
    </location>
</feature>
<gene>
    <name evidence="5" type="primary">Osi6</name>
    <name evidence="3" type="ORF">g.7850</name>
</gene>
<feature type="signal peptide" evidence="2">
    <location>
        <begin position="1"/>
        <end position="19"/>
    </location>
</feature>
<sequence>MKSFLTIVCLSMAVVAISGQDITECLRQDSISCVQKSLYRHAKNFFGKDNLEIVNGLSLVKSADRGSRTGNEVFYDQEIEAASNVADRQSALENFVGEEVSDFLTGRSLRINFAPAVQKMGESARAMVASVPQEVQQAADATSEIFEGRGKKKLIKQILPLLIAAKVKIGVLATLAYFGIALLAKKALIASVLSIIFSAFVGLRSLWSKGASHDVTGYNAGGWSNGNSGGWSAPASSGGWSSGGGWEDGHAGYASAQSQAFSGYHH</sequence>
<dbReference type="Proteomes" id="UP000694866">
    <property type="component" value="Unplaced"/>
</dbReference>
<protein>
    <submittedName>
        <fullName evidence="5">Uncharacterized protein Osi6</fullName>
    </submittedName>
</protein>
<evidence type="ECO:0000256" key="2">
    <source>
        <dbReference type="SAM" id="SignalP"/>
    </source>
</evidence>
<dbReference type="EMBL" id="GBYB01001129">
    <property type="protein sequence ID" value="JAG70896.1"/>
    <property type="molecule type" value="Transcribed_RNA"/>
</dbReference>
<dbReference type="PANTHER" id="PTHR21879:SF18">
    <property type="entry name" value="LD17368P"/>
    <property type="match status" value="1"/>
</dbReference>
<feature type="transmembrane region" description="Helical" evidence="1">
    <location>
        <begin position="158"/>
        <end position="180"/>
    </location>
</feature>
<keyword evidence="1" id="KW-0472">Membrane</keyword>
<organism evidence="3">
    <name type="scientific">Fopius arisanus</name>
    <dbReference type="NCBI Taxonomy" id="64838"/>
    <lineage>
        <taxon>Eukaryota</taxon>
        <taxon>Metazoa</taxon>
        <taxon>Ecdysozoa</taxon>
        <taxon>Arthropoda</taxon>
        <taxon>Hexapoda</taxon>
        <taxon>Insecta</taxon>
        <taxon>Pterygota</taxon>
        <taxon>Neoptera</taxon>
        <taxon>Endopterygota</taxon>
        <taxon>Hymenoptera</taxon>
        <taxon>Apocrita</taxon>
        <taxon>Ichneumonoidea</taxon>
        <taxon>Braconidae</taxon>
        <taxon>Opiinae</taxon>
        <taxon>Fopius</taxon>
    </lineage>
</organism>
<feature type="transmembrane region" description="Helical" evidence="1">
    <location>
        <begin position="187"/>
        <end position="207"/>
    </location>
</feature>
<evidence type="ECO:0000313" key="4">
    <source>
        <dbReference type="Proteomes" id="UP000694866"/>
    </source>
</evidence>
<keyword evidence="2" id="KW-0732">Signal</keyword>
<proteinExistence type="predicted"/>
<dbReference type="OrthoDB" id="8179503at2759"/>